<gene>
    <name evidence="2" type="ORF">ACFFLS_10420</name>
</gene>
<feature type="signal peptide" evidence="1">
    <location>
        <begin position="1"/>
        <end position="18"/>
    </location>
</feature>
<evidence type="ECO:0000313" key="2">
    <source>
        <dbReference type="EMBL" id="MFC0077456.1"/>
    </source>
</evidence>
<keyword evidence="1" id="KW-0732">Signal</keyword>
<organism evidence="2 3">
    <name type="scientific">Flavobacterium procerum</name>
    <dbReference type="NCBI Taxonomy" id="1455569"/>
    <lineage>
        <taxon>Bacteria</taxon>
        <taxon>Pseudomonadati</taxon>
        <taxon>Bacteroidota</taxon>
        <taxon>Flavobacteriia</taxon>
        <taxon>Flavobacteriales</taxon>
        <taxon>Flavobacteriaceae</taxon>
        <taxon>Flavobacterium</taxon>
    </lineage>
</organism>
<dbReference type="EMBL" id="JBHLYW010000008">
    <property type="protein sequence ID" value="MFC0077456.1"/>
    <property type="molecule type" value="Genomic_DNA"/>
</dbReference>
<dbReference type="RefSeq" id="WP_379689356.1">
    <property type="nucleotide sequence ID" value="NZ_JBHLYW010000008.1"/>
</dbReference>
<keyword evidence="3" id="KW-1185">Reference proteome</keyword>
<reference evidence="2 3" key="1">
    <citation type="submission" date="2024-09" db="EMBL/GenBank/DDBJ databases">
        <authorList>
            <person name="Sun Q."/>
            <person name="Mori K."/>
        </authorList>
    </citation>
    <scope>NUCLEOTIDE SEQUENCE [LARGE SCALE GENOMIC DNA]</scope>
    <source>
        <strain evidence="2 3">CGMCC 1.12926</strain>
    </source>
</reference>
<comment type="caution">
    <text evidence="2">The sequence shown here is derived from an EMBL/GenBank/DDBJ whole genome shotgun (WGS) entry which is preliminary data.</text>
</comment>
<evidence type="ECO:0000256" key="1">
    <source>
        <dbReference type="SAM" id="SignalP"/>
    </source>
</evidence>
<dbReference type="Proteomes" id="UP001589734">
    <property type="component" value="Unassembled WGS sequence"/>
</dbReference>
<evidence type="ECO:0000313" key="3">
    <source>
        <dbReference type="Proteomes" id="UP001589734"/>
    </source>
</evidence>
<feature type="chain" id="PRO_5045494621" evidence="1">
    <location>
        <begin position="19"/>
        <end position="256"/>
    </location>
</feature>
<sequence>MRKVICLLFIIQSGIMMAQTKTVVTQFGEKVIIHPNANNGLTANSGYIQFGGELIQPSLLTTNATNTLAIEGLMTGTANDNILVTDTDGILKTISRSSLTGATTKGSLLSTNATITINSGNNKLWDTDASLDITPGTANQILTTNTSTAIEWKNTAQITGTMNLVRKTADYTISETTDNVVLVDAAGGNIIITIPDGITAGRFFTIKRVDSSNNTVTLLFSGGTIDESDTFIAVGIKSTYQVITEGSNRWQTITRF</sequence>
<name>A0ABV6BS51_9FLAO</name>
<accession>A0ABV6BS51</accession>
<proteinExistence type="predicted"/>
<protein>
    <submittedName>
        <fullName evidence="2">Uncharacterized protein</fullName>
    </submittedName>
</protein>